<evidence type="ECO:0000256" key="1">
    <source>
        <dbReference type="ARBA" id="ARBA00004496"/>
    </source>
</evidence>
<dbReference type="GO" id="GO:0052840">
    <property type="term" value="F:inositol diphosphate tetrakisphosphate diphosphatase activity"/>
    <property type="evidence" value="ECO:0007669"/>
    <property type="project" value="TreeGrafter"/>
</dbReference>
<reference evidence="4 5" key="1">
    <citation type="journal article" date="2012" name="PLoS Pathog.">
        <title>Diverse lifestyles and strategies of plant pathogenesis encoded in the genomes of eighteen Dothideomycetes fungi.</title>
        <authorList>
            <person name="Ohm R.A."/>
            <person name="Feau N."/>
            <person name="Henrissat B."/>
            <person name="Schoch C.L."/>
            <person name="Horwitz B.A."/>
            <person name="Barry K.W."/>
            <person name="Condon B.J."/>
            <person name="Copeland A.C."/>
            <person name="Dhillon B."/>
            <person name="Glaser F."/>
            <person name="Hesse C.N."/>
            <person name="Kosti I."/>
            <person name="LaButti K."/>
            <person name="Lindquist E.A."/>
            <person name="Lucas S."/>
            <person name="Salamov A.A."/>
            <person name="Bradshaw R.E."/>
            <person name="Ciuffetti L."/>
            <person name="Hamelin R.C."/>
            <person name="Kema G.H.J."/>
            <person name="Lawrence C."/>
            <person name="Scott J.A."/>
            <person name="Spatafora J.W."/>
            <person name="Turgeon B.G."/>
            <person name="de Wit P.J.G.M."/>
            <person name="Zhong S."/>
            <person name="Goodwin S.B."/>
            <person name="Grigoriev I.V."/>
        </authorList>
    </citation>
    <scope>NUCLEOTIDE SEQUENCE [LARGE SCALE GENOMIC DNA]</scope>
    <source>
        <strain evidence="4 5">UAMH 10762</strain>
    </source>
</reference>
<dbReference type="GeneID" id="19115224"/>
<feature type="non-terminal residue" evidence="4">
    <location>
        <position position="155"/>
    </location>
</feature>
<dbReference type="InterPro" id="IPR029021">
    <property type="entry name" value="Prot-tyrosine_phosphatase-like"/>
</dbReference>
<keyword evidence="3" id="KW-0378">Hydrolase</keyword>
<dbReference type="OrthoDB" id="6375174at2759"/>
<keyword evidence="5" id="KW-1185">Reference proteome</keyword>
<sequence length="155" mass="17662">RSLIPPPNFGATKDGNLYRSAFPQDRNIDFLRSLKFRNVLCLVDTEPSEAYSRWIGDDGIKRLRVDIAPNKDGRVSTTWDSLCAALLLVMDSANYPMYIHCNQGRHRTGCVLACLRKIQRWPIEDILAEYEAYANPKVRTGDVDLIRAFDPEAVF</sequence>
<evidence type="ECO:0008006" key="6">
    <source>
        <dbReference type="Google" id="ProtNLM"/>
    </source>
</evidence>
<accession>M2LSU6</accession>
<dbReference type="HOGENOM" id="CLU_047845_5_3_1"/>
<dbReference type="SUPFAM" id="SSF52799">
    <property type="entry name" value="(Phosphotyrosine protein) phosphatases II"/>
    <property type="match status" value="1"/>
</dbReference>
<evidence type="ECO:0000313" key="5">
    <source>
        <dbReference type="Proteomes" id="UP000011761"/>
    </source>
</evidence>
<keyword evidence="2" id="KW-0963">Cytoplasm</keyword>
<dbReference type="KEGG" id="bcom:BAUCODRAFT_53222"/>
<dbReference type="Gene3D" id="3.90.190.10">
    <property type="entry name" value="Protein tyrosine phosphatase superfamily"/>
    <property type="match status" value="1"/>
</dbReference>
<dbReference type="InterPro" id="IPR016130">
    <property type="entry name" value="Tyr_Pase_AS"/>
</dbReference>
<dbReference type="OMA" id="EYPEQNM"/>
<evidence type="ECO:0000313" key="4">
    <source>
        <dbReference type="EMBL" id="EMC97567.1"/>
    </source>
</evidence>
<dbReference type="Proteomes" id="UP000011761">
    <property type="component" value="Unassembled WGS sequence"/>
</dbReference>
<organism evidence="4 5">
    <name type="scientific">Baudoinia panamericana (strain UAMH 10762)</name>
    <name type="common">Angels' share fungus</name>
    <name type="synonym">Baudoinia compniacensis (strain UAMH 10762)</name>
    <dbReference type="NCBI Taxonomy" id="717646"/>
    <lineage>
        <taxon>Eukaryota</taxon>
        <taxon>Fungi</taxon>
        <taxon>Dikarya</taxon>
        <taxon>Ascomycota</taxon>
        <taxon>Pezizomycotina</taxon>
        <taxon>Dothideomycetes</taxon>
        <taxon>Dothideomycetidae</taxon>
        <taxon>Mycosphaerellales</taxon>
        <taxon>Teratosphaeriaceae</taxon>
        <taxon>Baudoinia</taxon>
    </lineage>
</organism>
<evidence type="ECO:0000256" key="2">
    <source>
        <dbReference type="ARBA" id="ARBA00022490"/>
    </source>
</evidence>
<proteinExistence type="predicted"/>
<dbReference type="GO" id="GO:0016791">
    <property type="term" value="F:phosphatase activity"/>
    <property type="evidence" value="ECO:0007669"/>
    <property type="project" value="TreeGrafter"/>
</dbReference>
<dbReference type="AlphaFoldDB" id="M2LSU6"/>
<dbReference type="STRING" id="717646.M2LSU6"/>
<name>M2LSU6_BAUPA</name>
<dbReference type="PROSITE" id="PS00383">
    <property type="entry name" value="TYR_PHOSPHATASE_1"/>
    <property type="match status" value="1"/>
</dbReference>
<dbReference type="RefSeq" id="XP_007675370.1">
    <property type="nucleotide sequence ID" value="XM_007677180.1"/>
</dbReference>
<protein>
    <recommendedName>
        <fullName evidence="6">Tyrosine specific protein phosphatases domain-containing protein</fullName>
    </recommendedName>
</protein>
<dbReference type="GO" id="GO:0005737">
    <property type="term" value="C:cytoplasm"/>
    <property type="evidence" value="ECO:0007669"/>
    <property type="project" value="UniProtKB-SubCell"/>
</dbReference>
<dbReference type="PANTHER" id="PTHR31126:SF48">
    <property type="entry name" value="INOSITOL PHOSPHATASE SIW14"/>
    <property type="match status" value="1"/>
</dbReference>
<gene>
    <name evidence="4" type="ORF">BAUCODRAFT_53222</name>
</gene>
<comment type="subcellular location">
    <subcellularLocation>
        <location evidence="1">Cytoplasm</location>
    </subcellularLocation>
</comment>
<dbReference type="InterPro" id="IPR004861">
    <property type="entry name" value="Siw14-like"/>
</dbReference>
<dbReference type="PANTHER" id="PTHR31126">
    <property type="entry name" value="TYROSINE-PROTEIN PHOSPHATASE"/>
    <property type="match status" value="1"/>
</dbReference>
<dbReference type="FunFam" id="3.90.190.10:FF:000035">
    <property type="entry name" value="Tyrosine phosphatase, putative"/>
    <property type="match status" value="1"/>
</dbReference>
<dbReference type="EMBL" id="KB445554">
    <property type="protein sequence ID" value="EMC97567.1"/>
    <property type="molecule type" value="Genomic_DNA"/>
</dbReference>
<dbReference type="eggNOG" id="KOG1572">
    <property type="taxonomic scope" value="Eukaryota"/>
</dbReference>
<feature type="non-terminal residue" evidence="4">
    <location>
        <position position="1"/>
    </location>
</feature>
<evidence type="ECO:0000256" key="3">
    <source>
        <dbReference type="ARBA" id="ARBA00022801"/>
    </source>
</evidence>
<dbReference type="Pfam" id="PF03162">
    <property type="entry name" value="Y_phosphatase2"/>
    <property type="match status" value="1"/>
</dbReference>